<name>A0A414IQH5_9FIRM</name>
<keyword evidence="3" id="KW-0378">Hydrolase</keyword>
<dbReference type="GO" id="GO:0051117">
    <property type="term" value="F:ATPase binding"/>
    <property type="evidence" value="ECO:0007669"/>
    <property type="project" value="TreeGrafter"/>
</dbReference>
<evidence type="ECO:0000313" key="3">
    <source>
        <dbReference type="EMBL" id="RHE30680.1"/>
    </source>
</evidence>
<sequence length="194" mass="21498">MSQILQKSNNGTTQVSLDAKLLNQRMLFIEGEITNDIAIEFAKKILYLNMESTKPIKVFVNSCGGETTAGLLMIDAIVGSKAEVTTICLGKAYSMAAVLFLSANRRLILTNSEIMIHEVFLNGNINANLNNIKNLTDSLMKTREKLNSIISEHTNHSIKEIETAISFDHYFSAQEALEFGIADEIIEFSQCMEG</sequence>
<gene>
    <name evidence="3" type="ORF">DW753_13440</name>
</gene>
<dbReference type="InterPro" id="IPR023562">
    <property type="entry name" value="ClpP/TepA"/>
</dbReference>
<dbReference type="GO" id="GO:0004252">
    <property type="term" value="F:serine-type endopeptidase activity"/>
    <property type="evidence" value="ECO:0007669"/>
    <property type="project" value="InterPro"/>
</dbReference>
<dbReference type="CDD" id="cd07017">
    <property type="entry name" value="S14_ClpP_2"/>
    <property type="match status" value="1"/>
</dbReference>
<evidence type="ECO:0000256" key="1">
    <source>
        <dbReference type="ARBA" id="ARBA00007039"/>
    </source>
</evidence>
<dbReference type="PRINTS" id="PR00127">
    <property type="entry name" value="CLPPROTEASEP"/>
</dbReference>
<evidence type="ECO:0000256" key="2">
    <source>
        <dbReference type="RuleBase" id="RU003567"/>
    </source>
</evidence>
<organism evidence="3 4">
    <name type="scientific">Agathobacter rectalis</name>
    <dbReference type="NCBI Taxonomy" id="39491"/>
    <lineage>
        <taxon>Bacteria</taxon>
        <taxon>Bacillati</taxon>
        <taxon>Bacillota</taxon>
        <taxon>Clostridia</taxon>
        <taxon>Lachnospirales</taxon>
        <taxon>Lachnospiraceae</taxon>
        <taxon>Agathobacter</taxon>
    </lineage>
</organism>
<protein>
    <recommendedName>
        <fullName evidence="2">ATP-dependent Clp protease proteolytic subunit</fullName>
    </recommendedName>
</protein>
<dbReference type="PANTHER" id="PTHR10381">
    <property type="entry name" value="ATP-DEPENDENT CLP PROTEASE PROTEOLYTIC SUBUNIT"/>
    <property type="match status" value="1"/>
</dbReference>
<accession>A0A414IQH5</accession>
<dbReference type="SUPFAM" id="SSF52096">
    <property type="entry name" value="ClpP/crotonase"/>
    <property type="match status" value="1"/>
</dbReference>
<dbReference type="GO" id="GO:0006515">
    <property type="term" value="P:protein quality control for misfolded or incompletely synthesized proteins"/>
    <property type="evidence" value="ECO:0007669"/>
    <property type="project" value="TreeGrafter"/>
</dbReference>
<reference evidence="3 4" key="1">
    <citation type="submission" date="2018-08" db="EMBL/GenBank/DDBJ databases">
        <title>A genome reference for cultivated species of the human gut microbiota.</title>
        <authorList>
            <person name="Zou Y."/>
            <person name="Xue W."/>
            <person name="Luo G."/>
        </authorList>
    </citation>
    <scope>NUCLEOTIDE SEQUENCE [LARGE SCALE GENOMIC DNA]</scope>
    <source>
        <strain evidence="3 4">AM29-10</strain>
    </source>
</reference>
<keyword evidence="3" id="KW-0645">Protease</keyword>
<dbReference type="AlphaFoldDB" id="A0A414IQH5"/>
<dbReference type="InterPro" id="IPR001907">
    <property type="entry name" value="ClpP"/>
</dbReference>
<comment type="caution">
    <text evidence="3">The sequence shown here is derived from an EMBL/GenBank/DDBJ whole genome shotgun (WGS) entry which is preliminary data.</text>
</comment>
<dbReference type="Pfam" id="PF00574">
    <property type="entry name" value="CLP_protease"/>
    <property type="match status" value="1"/>
</dbReference>
<dbReference type="EMBL" id="QSKC01000023">
    <property type="protein sequence ID" value="RHE30680.1"/>
    <property type="molecule type" value="Genomic_DNA"/>
</dbReference>
<dbReference type="Proteomes" id="UP000285290">
    <property type="component" value="Unassembled WGS sequence"/>
</dbReference>
<comment type="similarity">
    <text evidence="1 2">Belongs to the peptidase S14 family.</text>
</comment>
<dbReference type="PANTHER" id="PTHR10381:SF11">
    <property type="entry name" value="ATP-DEPENDENT CLP PROTEASE PROTEOLYTIC SUBUNIT, MITOCHONDRIAL"/>
    <property type="match status" value="1"/>
</dbReference>
<dbReference type="GO" id="GO:0009368">
    <property type="term" value="C:endopeptidase Clp complex"/>
    <property type="evidence" value="ECO:0007669"/>
    <property type="project" value="TreeGrafter"/>
</dbReference>
<proteinExistence type="inferred from homology"/>
<dbReference type="GO" id="GO:0004176">
    <property type="term" value="F:ATP-dependent peptidase activity"/>
    <property type="evidence" value="ECO:0007669"/>
    <property type="project" value="InterPro"/>
</dbReference>
<dbReference type="RefSeq" id="WP_117998193.1">
    <property type="nucleotide sequence ID" value="NZ_QRWI01000022.1"/>
</dbReference>
<dbReference type="Gene3D" id="3.90.226.10">
    <property type="entry name" value="2-enoyl-CoA Hydratase, Chain A, domain 1"/>
    <property type="match status" value="1"/>
</dbReference>
<dbReference type="InterPro" id="IPR029045">
    <property type="entry name" value="ClpP/crotonase-like_dom_sf"/>
</dbReference>
<evidence type="ECO:0000313" key="4">
    <source>
        <dbReference type="Proteomes" id="UP000285290"/>
    </source>
</evidence>